<protein>
    <submittedName>
        <fullName evidence="2">Uncharacterized protein</fullName>
    </submittedName>
</protein>
<dbReference type="AlphaFoldDB" id="A0AAU7VIB1"/>
<gene>
    <name evidence="2" type="ORF">PRVXT_001730</name>
</gene>
<name>A0AAU7VIB1_9FIRM</name>
<evidence type="ECO:0000256" key="1">
    <source>
        <dbReference type="SAM" id="MobiDB-lite"/>
    </source>
</evidence>
<organism evidence="2">
    <name type="scientific">Proteinivorax tanatarense</name>
    <dbReference type="NCBI Taxonomy" id="1260629"/>
    <lineage>
        <taxon>Bacteria</taxon>
        <taxon>Bacillati</taxon>
        <taxon>Bacillota</taxon>
        <taxon>Clostridia</taxon>
        <taxon>Eubacteriales</taxon>
        <taxon>Proteinivoracaceae</taxon>
        <taxon>Proteinivorax</taxon>
    </lineage>
</organism>
<feature type="compositionally biased region" description="Basic and acidic residues" evidence="1">
    <location>
        <begin position="88"/>
        <end position="97"/>
    </location>
</feature>
<feature type="compositionally biased region" description="Basic and acidic residues" evidence="1">
    <location>
        <begin position="45"/>
        <end position="65"/>
    </location>
</feature>
<dbReference type="RefSeq" id="WP_350342491.1">
    <property type="nucleotide sequence ID" value="NZ_CP158367.1"/>
</dbReference>
<proteinExistence type="predicted"/>
<feature type="region of interest" description="Disordered" evidence="1">
    <location>
        <begin position="34"/>
        <end position="74"/>
    </location>
</feature>
<accession>A0AAU7VIB1</accession>
<evidence type="ECO:0000313" key="2">
    <source>
        <dbReference type="EMBL" id="XBX73729.1"/>
    </source>
</evidence>
<feature type="region of interest" description="Disordered" evidence="1">
    <location>
        <begin position="86"/>
        <end position="107"/>
    </location>
</feature>
<dbReference type="EMBL" id="CP158367">
    <property type="protein sequence ID" value="XBX73729.1"/>
    <property type="molecule type" value="Genomic_DNA"/>
</dbReference>
<reference evidence="2" key="1">
    <citation type="journal article" date="2013" name="Extremophiles">
        <title>Proteinivorax tanatarense gen. nov., sp. nov., an anaerobic, haloalkaliphilic, proteolytic bacterium isolated from a decaying algal bloom, and proposal of Proteinivoraceae fam. nov.</title>
        <authorList>
            <person name="Kevbrin V."/>
            <person name="Boltyanskaya Y."/>
            <person name="Zhilina T."/>
            <person name="Kolganova T."/>
            <person name="Lavrentjeva E."/>
            <person name="Kuznetsov B."/>
        </authorList>
    </citation>
    <scope>NUCLEOTIDE SEQUENCE</scope>
    <source>
        <strain evidence="2">Z-910T</strain>
    </source>
</reference>
<reference evidence="2" key="2">
    <citation type="submission" date="2024-06" db="EMBL/GenBank/DDBJ databases">
        <authorList>
            <person name="Petrova K.O."/>
            <person name="Toshchakov S.V."/>
            <person name="Boltjanskaja Y.V."/>
            <person name="Kevbrin V."/>
        </authorList>
    </citation>
    <scope>NUCLEOTIDE SEQUENCE</scope>
    <source>
        <strain evidence="2">Z-910T</strain>
    </source>
</reference>
<sequence>MEILIFIIIVIISVVLKSNNQIEQEKQKRKAEKELQKHGVPVHKHYTDHGEDYSGSFREENKQQESIDPGTSPREVEMYEQTNNHYKQQQEKLQKTKEKTKKLKSKENLGASIGETIKENEIGTSHNTLFTDRKQLVNGIIMSEVLSKPKYRR</sequence>